<feature type="transmembrane region" description="Helical" evidence="1">
    <location>
        <begin position="80"/>
        <end position="99"/>
    </location>
</feature>
<proteinExistence type="predicted"/>
<dbReference type="InterPro" id="IPR035287">
    <property type="entry name" value="DUF5362"/>
</dbReference>
<reference evidence="3" key="1">
    <citation type="journal article" date="2019" name="Int. J. Syst. Evol. Microbiol.">
        <title>The Global Catalogue of Microorganisms (GCM) 10K type strain sequencing project: providing services to taxonomists for standard genome sequencing and annotation.</title>
        <authorList>
            <consortium name="The Broad Institute Genomics Platform"/>
            <consortium name="The Broad Institute Genome Sequencing Center for Infectious Disease"/>
            <person name="Wu L."/>
            <person name="Ma J."/>
        </authorList>
    </citation>
    <scope>NUCLEOTIDE SEQUENCE [LARGE SCALE GENOMIC DNA]</scope>
    <source>
        <strain evidence="3">CCUG 57942</strain>
    </source>
</reference>
<sequence>MEMTSPEKPYSAPTSNPSLVSKEGISEQVIEQLRLTRGWVLFIAGLGYLACCLTSLSGLFMLLGLPGLKENLQLSVPDNLTAMGALYITLGLLYLFPCIKLHKYSKAIKRLIETESSLDLAAALDQQRSFWKFCGILAILMILLYLSVLIFAGFLLSKAEFSILQPL</sequence>
<keyword evidence="1" id="KW-0472">Membrane</keyword>
<evidence type="ECO:0000313" key="2">
    <source>
        <dbReference type="EMBL" id="MFD2159612.1"/>
    </source>
</evidence>
<protein>
    <submittedName>
        <fullName evidence="2">DUF5362 family protein</fullName>
    </submittedName>
</protein>
<organism evidence="2 3">
    <name type="scientific">Rubritalea tangerina</name>
    <dbReference type="NCBI Taxonomy" id="430798"/>
    <lineage>
        <taxon>Bacteria</taxon>
        <taxon>Pseudomonadati</taxon>
        <taxon>Verrucomicrobiota</taxon>
        <taxon>Verrucomicrobiia</taxon>
        <taxon>Verrucomicrobiales</taxon>
        <taxon>Rubritaleaceae</taxon>
        <taxon>Rubritalea</taxon>
    </lineage>
</organism>
<keyword evidence="1" id="KW-1133">Transmembrane helix</keyword>
<dbReference type="Proteomes" id="UP001597389">
    <property type="component" value="Unassembled WGS sequence"/>
</dbReference>
<accession>A0ABW4ZDA5</accession>
<keyword evidence="1" id="KW-0812">Transmembrane</keyword>
<dbReference type="EMBL" id="JBHUJB010000047">
    <property type="protein sequence ID" value="MFD2159612.1"/>
    <property type="molecule type" value="Genomic_DNA"/>
</dbReference>
<comment type="caution">
    <text evidence="2">The sequence shown here is derived from an EMBL/GenBank/DDBJ whole genome shotgun (WGS) entry which is preliminary data.</text>
</comment>
<feature type="transmembrane region" description="Helical" evidence="1">
    <location>
        <begin position="133"/>
        <end position="156"/>
    </location>
</feature>
<dbReference type="Pfam" id="PF17319">
    <property type="entry name" value="DUF5362"/>
    <property type="match status" value="1"/>
</dbReference>
<keyword evidence="3" id="KW-1185">Reference proteome</keyword>
<evidence type="ECO:0000256" key="1">
    <source>
        <dbReference type="SAM" id="Phobius"/>
    </source>
</evidence>
<name>A0ABW4ZDA5_9BACT</name>
<evidence type="ECO:0000313" key="3">
    <source>
        <dbReference type="Proteomes" id="UP001597389"/>
    </source>
</evidence>
<feature type="transmembrane region" description="Helical" evidence="1">
    <location>
        <begin position="39"/>
        <end position="60"/>
    </location>
</feature>
<gene>
    <name evidence="2" type="ORF">ACFSW8_11925</name>
</gene>